<sequence length="434" mass="46525">MTLVVLMGSGETAPPLAPVHRTVLTRVGEGPAVLLDTPFGFQENADDLVARARKYFADTVGRPVEPVRWRRADAPTVEREAAIATLRDAVWAFAGPGSPTYALTHWRGTPIPAALVDLVRRGGALVLGSAAAVVAGTHAVPVYEIYKAGFEPHWATGLDLLGTLASLPAAVIPHFDNAEGGTHDTRYCYLGERRLARMEAELPAGTGVLGIDEHTALVLDLAASHARIEGRSAATVRVDGEHRRLPAGTTLPIDRLRAMLRGDESGFEARVATEQATGVDSDAATASLPHATDGEDAGSAPASLMGEAAVQRERFDTAIERRDVSESVGAILDLEAAIVAWSTDTLQSDEADRARAELRRMVVRLGELAEVGARDPRGLLAPLVSRLLQRRERARDTGDYPTADELRDALLAADIEVRDTPEGPEWLLGDDWHR</sequence>
<dbReference type="GO" id="GO:0006418">
    <property type="term" value="P:tRNA aminoacylation for protein translation"/>
    <property type="evidence" value="ECO:0007669"/>
    <property type="project" value="InterPro"/>
</dbReference>
<keyword evidence="7" id="KW-1185">Reference proteome</keyword>
<organism evidence="6 7">
    <name type="scientific">Egibacter rhizosphaerae</name>
    <dbReference type="NCBI Taxonomy" id="1670831"/>
    <lineage>
        <taxon>Bacteria</taxon>
        <taxon>Bacillati</taxon>
        <taxon>Actinomycetota</taxon>
        <taxon>Nitriliruptoria</taxon>
        <taxon>Egibacterales</taxon>
        <taxon>Egibacteraceae</taxon>
        <taxon>Egibacter</taxon>
    </lineage>
</organism>
<dbReference type="OrthoDB" id="156359at2"/>
<dbReference type="EMBL" id="CP036402">
    <property type="protein sequence ID" value="QBI18699.1"/>
    <property type="molecule type" value="Genomic_DNA"/>
</dbReference>
<reference evidence="6 7" key="1">
    <citation type="submission" date="2019-01" db="EMBL/GenBank/DDBJ databases">
        <title>Egibacter rhizosphaerae EGI 80759T.</title>
        <authorList>
            <person name="Chen D.-D."/>
            <person name="Tian Y."/>
            <person name="Jiao J.-Y."/>
            <person name="Zhang X.-T."/>
            <person name="Zhang Y.-G."/>
            <person name="Zhang Y."/>
            <person name="Xiao M."/>
            <person name="Shu W.-S."/>
            <person name="Li W.-J."/>
        </authorList>
    </citation>
    <scope>NUCLEOTIDE SEQUENCE [LARGE SCALE GENOMIC DNA]</scope>
    <source>
        <strain evidence="6 7">EGI 80759</strain>
    </source>
</reference>
<accession>A0A411YBX1</accession>
<dbReference type="InterPro" id="IPR029062">
    <property type="entry name" value="Class_I_gatase-like"/>
</dbReference>
<dbReference type="RefSeq" id="WP_131153697.1">
    <property type="nucleotide sequence ID" value="NZ_CP036402.1"/>
</dbReference>
<dbReference type="SUPFAM" id="SSF47323">
    <property type="entry name" value="Anticodon-binding domain of a subclass of class I aminoacyl-tRNA synthetases"/>
    <property type="match status" value="1"/>
</dbReference>
<evidence type="ECO:0000256" key="3">
    <source>
        <dbReference type="ARBA" id="ARBA00022840"/>
    </source>
</evidence>
<evidence type="ECO:0000313" key="7">
    <source>
        <dbReference type="Proteomes" id="UP000291469"/>
    </source>
</evidence>
<keyword evidence="1" id="KW-0436">Ligase</keyword>
<name>A0A411YBX1_9ACTN</name>
<evidence type="ECO:0000313" key="6">
    <source>
        <dbReference type="EMBL" id="QBI18699.1"/>
    </source>
</evidence>
<evidence type="ECO:0000259" key="5">
    <source>
        <dbReference type="Pfam" id="PF23493"/>
    </source>
</evidence>
<dbReference type="Gene3D" id="3.40.50.880">
    <property type="match status" value="1"/>
</dbReference>
<evidence type="ECO:0000256" key="2">
    <source>
        <dbReference type="ARBA" id="ARBA00022741"/>
    </source>
</evidence>
<evidence type="ECO:0000256" key="4">
    <source>
        <dbReference type="SAM" id="MobiDB-lite"/>
    </source>
</evidence>
<dbReference type="GO" id="GO:0005524">
    <property type="term" value="F:ATP binding"/>
    <property type="evidence" value="ECO:0007669"/>
    <property type="project" value="UniProtKB-KW"/>
</dbReference>
<keyword evidence="2" id="KW-0547">Nucleotide-binding</keyword>
<dbReference type="InterPro" id="IPR009080">
    <property type="entry name" value="tRNAsynth_Ia_anticodon-bd"/>
</dbReference>
<dbReference type="Gene3D" id="1.20.120.1910">
    <property type="entry name" value="Cysteine-tRNA ligase, C-terminal anti-codon recognition domain"/>
    <property type="match status" value="1"/>
</dbReference>
<dbReference type="GO" id="GO:0004812">
    <property type="term" value="F:aminoacyl-tRNA ligase activity"/>
    <property type="evidence" value="ECO:0007669"/>
    <property type="project" value="InterPro"/>
</dbReference>
<dbReference type="Pfam" id="PF23493">
    <property type="entry name" value="CysS_C"/>
    <property type="match status" value="1"/>
</dbReference>
<dbReference type="KEGG" id="erz:ER308_03435"/>
<evidence type="ECO:0000256" key="1">
    <source>
        <dbReference type="ARBA" id="ARBA00022598"/>
    </source>
</evidence>
<dbReference type="AlphaFoldDB" id="A0A411YBX1"/>
<keyword evidence="3" id="KW-0067">ATP-binding</keyword>
<dbReference type="InterPro" id="IPR056411">
    <property type="entry name" value="CysS_C"/>
</dbReference>
<dbReference type="Proteomes" id="UP000291469">
    <property type="component" value="Chromosome"/>
</dbReference>
<protein>
    <recommendedName>
        <fullName evidence="5">Cysteinyl-tRNA ligase anticodon binding domain-containing protein</fullName>
    </recommendedName>
</protein>
<feature type="region of interest" description="Disordered" evidence="4">
    <location>
        <begin position="274"/>
        <end position="301"/>
    </location>
</feature>
<feature type="domain" description="Cysteinyl-tRNA ligase anticodon binding" evidence="5">
    <location>
        <begin position="380"/>
        <end position="426"/>
    </location>
</feature>
<proteinExistence type="predicted"/>
<gene>
    <name evidence="6" type="ORF">ER308_03435</name>
</gene>